<evidence type="ECO:0000313" key="2">
    <source>
        <dbReference type="EMBL" id="MFC0471754.1"/>
    </source>
</evidence>
<keyword evidence="1" id="KW-0812">Transmembrane</keyword>
<dbReference type="Proteomes" id="UP001589838">
    <property type="component" value="Unassembled WGS sequence"/>
</dbReference>
<comment type="caution">
    <text evidence="2">The sequence shown here is derived from an EMBL/GenBank/DDBJ whole genome shotgun (WGS) entry which is preliminary data.</text>
</comment>
<sequence length="168" mass="20095">MNTIYYDNQFNQNELFILALLVITITLMIVLPKRFPLSLSIMYFIIGIFMGIIFDHSSSVEPFDYYDVNDSSRFEFFDFISYIMYGPFTYLIIYFYDKLHIKGYKNSLYIIFLTAFGIAMEWICVQMGIFHYKNGYQILFSVPIYLFVNSLYLIYFHLTKKYLKTSFG</sequence>
<dbReference type="EMBL" id="JBHLUX010000036">
    <property type="protein sequence ID" value="MFC0471754.1"/>
    <property type="molecule type" value="Genomic_DNA"/>
</dbReference>
<keyword evidence="1" id="KW-1133">Transmembrane helix</keyword>
<evidence type="ECO:0000313" key="3">
    <source>
        <dbReference type="Proteomes" id="UP001589838"/>
    </source>
</evidence>
<keyword evidence="1" id="KW-0472">Membrane</keyword>
<dbReference type="RefSeq" id="WP_335959637.1">
    <property type="nucleotide sequence ID" value="NZ_JAXBLX010000006.1"/>
</dbReference>
<proteinExistence type="predicted"/>
<feature type="transmembrane region" description="Helical" evidence="1">
    <location>
        <begin position="108"/>
        <end position="132"/>
    </location>
</feature>
<gene>
    <name evidence="2" type="ORF">ACFFHM_14930</name>
</gene>
<keyword evidence="3" id="KW-1185">Reference proteome</keyword>
<reference evidence="2 3" key="1">
    <citation type="submission" date="2024-09" db="EMBL/GenBank/DDBJ databases">
        <authorList>
            <person name="Sun Q."/>
            <person name="Mori K."/>
        </authorList>
    </citation>
    <scope>NUCLEOTIDE SEQUENCE [LARGE SCALE GENOMIC DNA]</scope>
    <source>
        <strain evidence="2 3">NCAIM B.02610</strain>
    </source>
</reference>
<organism evidence="2 3">
    <name type="scientific">Halalkalibacter kiskunsagensis</name>
    <dbReference type="NCBI Taxonomy" id="1548599"/>
    <lineage>
        <taxon>Bacteria</taxon>
        <taxon>Bacillati</taxon>
        <taxon>Bacillota</taxon>
        <taxon>Bacilli</taxon>
        <taxon>Bacillales</taxon>
        <taxon>Bacillaceae</taxon>
        <taxon>Halalkalibacter</taxon>
    </lineage>
</organism>
<accession>A0ABV6KEM1</accession>
<feature type="transmembrane region" description="Helical" evidence="1">
    <location>
        <begin position="15"/>
        <end position="32"/>
    </location>
</feature>
<feature type="transmembrane region" description="Helical" evidence="1">
    <location>
        <begin position="138"/>
        <end position="158"/>
    </location>
</feature>
<name>A0ABV6KEM1_9BACI</name>
<evidence type="ECO:0008006" key="4">
    <source>
        <dbReference type="Google" id="ProtNLM"/>
    </source>
</evidence>
<feature type="transmembrane region" description="Helical" evidence="1">
    <location>
        <begin position="39"/>
        <end position="59"/>
    </location>
</feature>
<protein>
    <recommendedName>
        <fullName evidence="4">Rod shape-determining protein MreD</fullName>
    </recommendedName>
</protein>
<feature type="transmembrane region" description="Helical" evidence="1">
    <location>
        <begin position="79"/>
        <end position="96"/>
    </location>
</feature>
<evidence type="ECO:0000256" key="1">
    <source>
        <dbReference type="SAM" id="Phobius"/>
    </source>
</evidence>